<dbReference type="AlphaFoldDB" id="A0AAV5C6K7"/>
<keyword evidence="2" id="KW-0472">Membrane</keyword>
<evidence type="ECO:0000256" key="2">
    <source>
        <dbReference type="SAM" id="Phobius"/>
    </source>
</evidence>
<feature type="transmembrane region" description="Helical" evidence="2">
    <location>
        <begin position="78"/>
        <end position="100"/>
    </location>
</feature>
<gene>
    <name evidence="3" type="primary">ga10398</name>
    <name evidence="3" type="ORF">PR202_ga10398</name>
</gene>
<protein>
    <submittedName>
        <fullName evidence="3">Uncharacterized protein</fullName>
    </submittedName>
</protein>
<name>A0AAV5C6K7_ELECO</name>
<organism evidence="3 4">
    <name type="scientific">Eleusine coracana subsp. coracana</name>
    <dbReference type="NCBI Taxonomy" id="191504"/>
    <lineage>
        <taxon>Eukaryota</taxon>
        <taxon>Viridiplantae</taxon>
        <taxon>Streptophyta</taxon>
        <taxon>Embryophyta</taxon>
        <taxon>Tracheophyta</taxon>
        <taxon>Spermatophyta</taxon>
        <taxon>Magnoliopsida</taxon>
        <taxon>Liliopsida</taxon>
        <taxon>Poales</taxon>
        <taxon>Poaceae</taxon>
        <taxon>PACMAD clade</taxon>
        <taxon>Chloridoideae</taxon>
        <taxon>Cynodonteae</taxon>
        <taxon>Eleusininae</taxon>
        <taxon>Eleusine</taxon>
    </lineage>
</organism>
<keyword evidence="2" id="KW-1133">Transmembrane helix</keyword>
<sequence>MAGGSNKVRDWMRKRMMPRKAAGGRKSSGNSESSPLASSAPSSPGSKLRAGPFSSALRCKKPHGNVLASLFRRVAYQLLWLVESVVVVARLLVFFVRFGFRF</sequence>
<feature type="compositionally biased region" description="Low complexity" evidence="1">
    <location>
        <begin position="27"/>
        <end position="46"/>
    </location>
</feature>
<feature type="region of interest" description="Disordered" evidence="1">
    <location>
        <begin position="1"/>
        <end position="52"/>
    </location>
</feature>
<reference evidence="3" key="1">
    <citation type="journal article" date="2018" name="DNA Res.">
        <title>Multiple hybrid de novo genome assembly of finger millet, an orphan allotetraploid crop.</title>
        <authorList>
            <person name="Hatakeyama M."/>
            <person name="Aluri S."/>
            <person name="Balachadran M.T."/>
            <person name="Sivarajan S.R."/>
            <person name="Patrignani A."/>
            <person name="Gruter S."/>
            <person name="Poveda L."/>
            <person name="Shimizu-Inatsugi R."/>
            <person name="Baeten J."/>
            <person name="Francoijs K.J."/>
            <person name="Nataraja K.N."/>
            <person name="Reddy Y.A.N."/>
            <person name="Phadnis S."/>
            <person name="Ravikumar R.L."/>
            <person name="Schlapbach R."/>
            <person name="Sreeman S.M."/>
            <person name="Shimizu K.K."/>
        </authorList>
    </citation>
    <scope>NUCLEOTIDE SEQUENCE</scope>
</reference>
<dbReference type="EMBL" id="BQKI01000004">
    <property type="protein sequence ID" value="GJM93809.1"/>
    <property type="molecule type" value="Genomic_DNA"/>
</dbReference>
<reference evidence="3" key="2">
    <citation type="submission" date="2021-12" db="EMBL/GenBank/DDBJ databases">
        <title>Resequencing data analysis of finger millet.</title>
        <authorList>
            <person name="Hatakeyama M."/>
            <person name="Aluri S."/>
            <person name="Balachadran M.T."/>
            <person name="Sivarajan S.R."/>
            <person name="Poveda L."/>
            <person name="Shimizu-Inatsugi R."/>
            <person name="Schlapbach R."/>
            <person name="Sreeman S.M."/>
            <person name="Shimizu K.K."/>
        </authorList>
    </citation>
    <scope>NUCLEOTIDE SEQUENCE</scope>
</reference>
<evidence type="ECO:0000313" key="3">
    <source>
        <dbReference type="EMBL" id="GJM93809.1"/>
    </source>
</evidence>
<evidence type="ECO:0000313" key="4">
    <source>
        <dbReference type="Proteomes" id="UP001054889"/>
    </source>
</evidence>
<dbReference type="Proteomes" id="UP001054889">
    <property type="component" value="Unassembled WGS sequence"/>
</dbReference>
<proteinExistence type="predicted"/>
<accession>A0AAV5C6K7</accession>
<comment type="caution">
    <text evidence="3">The sequence shown here is derived from an EMBL/GenBank/DDBJ whole genome shotgun (WGS) entry which is preliminary data.</text>
</comment>
<evidence type="ECO:0000256" key="1">
    <source>
        <dbReference type="SAM" id="MobiDB-lite"/>
    </source>
</evidence>
<keyword evidence="2" id="KW-0812">Transmembrane</keyword>
<keyword evidence="4" id="KW-1185">Reference proteome</keyword>